<dbReference type="PANTHER" id="PTHR11161:SF22">
    <property type="entry name" value="ACYLTRANSFERASE 3 DOMAIN-CONTAINING PROTEIN-RELATED"/>
    <property type="match status" value="1"/>
</dbReference>
<evidence type="ECO:0000313" key="2">
    <source>
        <dbReference type="Proteomes" id="UP000504629"/>
    </source>
</evidence>
<dbReference type="InterPro" id="IPR052728">
    <property type="entry name" value="O2_lipid_transport_reg"/>
</dbReference>
<feature type="transmembrane region" description="Helical" evidence="1">
    <location>
        <begin position="228"/>
        <end position="247"/>
    </location>
</feature>
<feature type="transmembrane region" description="Helical" evidence="1">
    <location>
        <begin position="460"/>
        <end position="483"/>
    </location>
</feature>
<evidence type="ECO:0000313" key="3">
    <source>
        <dbReference type="RefSeq" id="XP_028034487.1"/>
    </source>
</evidence>
<feature type="transmembrane region" description="Helical" evidence="1">
    <location>
        <begin position="489"/>
        <end position="510"/>
    </location>
</feature>
<proteinExistence type="predicted"/>
<organism evidence="2 3">
    <name type="scientific">Bombyx mandarina</name>
    <name type="common">Wild silk moth</name>
    <name type="synonym">Wild silkworm</name>
    <dbReference type="NCBI Taxonomy" id="7092"/>
    <lineage>
        <taxon>Eukaryota</taxon>
        <taxon>Metazoa</taxon>
        <taxon>Ecdysozoa</taxon>
        <taxon>Arthropoda</taxon>
        <taxon>Hexapoda</taxon>
        <taxon>Insecta</taxon>
        <taxon>Pterygota</taxon>
        <taxon>Neoptera</taxon>
        <taxon>Endopterygota</taxon>
        <taxon>Lepidoptera</taxon>
        <taxon>Glossata</taxon>
        <taxon>Ditrysia</taxon>
        <taxon>Bombycoidea</taxon>
        <taxon>Bombycidae</taxon>
        <taxon>Bombycinae</taxon>
        <taxon>Bombyx</taxon>
    </lineage>
</organism>
<dbReference type="Proteomes" id="UP000504629">
    <property type="component" value="Unplaced"/>
</dbReference>
<feature type="non-terminal residue" evidence="3">
    <location>
        <position position="1"/>
    </location>
</feature>
<gene>
    <name evidence="3" type="primary">LOC114246239</name>
</gene>
<accession>A0A6J2K0G5</accession>
<dbReference type="PANTHER" id="PTHR11161">
    <property type="entry name" value="O-ACYLTRANSFERASE"/>
    <property type="match status" value="1"/>
</dbReference>
<dbReference type="GeneID" id="114246239"/>
<feature type="transmembrane region" description="Helical" evidence="1">
    <location>
        <begin position="298"/>
        <end position="320"/>
    </location>
</feature>
<sequence>ELFYDLPQLFHLDDYERCLSSSGVYCMGEFDLLPYKNQPLLEYIEKYSADKYHFNRSHIHRAYCVTTRCARRPATEEARFEQCVQNHTRERYGLDSKLRKLVYCKSRSSQTAADSVDLTVATAAAALVLLNLIATAYDYFRNQNDKPNRYLITWSLISNWNRLTADYADGDQKLAALKPLHGVKTLTLVCIMLAHTVMAFHMIYLLNPHFLEKNSHHPASAYLQNGTCVVHTFVLASSFLLTYSLLISEDKNPKEKLNVRLLPKILVHRYIRFLTVDMQLHVVCCAVVLSLGRNTRRALLALGALLAVAVGANFAAIYHFELRSIATLMFPEYIRVQFESERSFKWLYVAPWDALPAALLGALLAHVHAADWGGRKPGDSLIVRILYRLSVPLMVGWVQAGYWMKNSTDPVLSALYATFDRPIFCSIVAFAIFGFINKFDSLYWKFLSWRGWEILGRMSLTAYLVHWLTTLTLVGSLDFLAPLSIINIGGYWLCTIVLTYMISVPLHLFVELPIHRFLRVIFS</sequence>
<feature type="transmembrane region" description="Helical" evidence="1">
    <location>
        <begin position="186"/>
        <end position="207"/>
    </location>
</feature>
<protein>
    <submittedName>
        <fullName evidence="3">Uncharacterized protein LOC114246239</fullName>
    </submittedName>
</protein>
<dbReference type="KEGG" id="bman:114246239"/>
<evidence type="ECO:0000256" key="1">
    <source>
        <dbReference type="SAM" id="Phobius"/>
    </source>
</evidence>
<reference evidence="3" key="1">
    <citation type="submission" date="2025-08" db="UniProtKB">
        <authorList>
            <consortium name="RefSeq"/>
        </authorList>
    </citation>
    <scope>IDENTIFICATION</scope>
    <source>
        <tissue evidence="3">Silk gland</tissue>
    </source>
</reference>
<keyword evidence="1" id="KW-0812">Transmembrane</keyword>
<name>A0A6J2K0G5_BOMMA</name>
<feature type="transmembrane region" description="Helical" evidence="1">
    <location>
        <begin position="385"/>
        <end position="404"/>
    </location>
</feature>
<keyword evidence="1" id="KW-1133">Transmembrane helix</keyword>
<dbReference type="RefSeq" id="XP_028034487.1">
    <property type="nucleotide sequence ID" value="XM_028178686.1"/>
</dbReference>
<feature type="transmembrane region" description="Helical" evidence="1">
    <location>
        <begin position="419"/>
        <end position="439"/>
    </location>
</feature>
<dbReference type="AlphaFoldDB" id="A0A6J2K0G5"/>
<keyword evidence="2" id="KW-1185">Reference proteome</keyword>
<dbReference type="OrthoDB" id="10265389at2759"/>
<feature type="transmembrane region" description="Helical" evidence="1">
    <location>
        <begin position="354"/>
        <end position="373"/>
    </location>
</feature>
<keyword evidence="1" id="KW-0472">Membrane</keyword>
<feature type="transmembrane region" description="Helical" evidence="1">
    <location>
        <begin position="115"/>
        <end position="137"/>
    </location>
</feature>